<organism evidence="2">
    <name type="scientific">hydrothermal vent metagenome</name>
    <dbReference type="NCBI Taxonomy" id="652676"/>
    <lineage>
        <taxon>unclassified sequences</taxon>
        <taxon>metagenomes</taxon>
        <taxon>ecological metagenomes</taxon>
    </lineage>
</organism>
<protein>
    <submittedName>
        <fullName evidence="2">Uncharacterized protein</fullName>
    </submittedName>
</protein>
<reference evidence="2" key="1">
    <citation type="submission" date="2018-06" db="EMBL/GenBank/DDBJ databases">
        <authorList>
            <person name="Zhirakovskaya E."/>
        </authorList>
    </citation>
    <scope>NUCLEOTIDE SEQUENCE</scope>
</reference>
<gene>
    <name evidence="2" type="ORF">MNBD_ALPHA11-1915</name>
</gene>
<name>A0A3B0U0C4_9ZZZZ</name>
<accession>A0A3B0U0C4</accession>
<evidence type="ECO:0000256" key="1">
    <source>
        <dbReference type="SAM" id="Phobius"/>
    </source>
</evidence>
<keyword evidence="1" id="KW-0812">Transmembrane</keyword>
<dbReference type="AlphaFoldDB" id="A0A3B0U0C4"/>
<feature type="transmembrane region" description="Helical" evidence="1">
    <location>
        <begin position="12"/>
        <end position="29"/>
    </location>
</feature>
<proteinExistence type="predicted"/>
<sequence length="165" mass="19828">MEYGLSSILEMLSYLAQILGIPVAILVYRRESRRQQEDRLYGTYDALDDKYIELQQLCLEHPTLDVGDSALENPKPLSELEEKQAEALLLIRISIYERAYLMYRRHNSNVKNTQWPGWEKGTIEWAARKNFRKIWDMYHNYFDEDFSKYYQEKFLEADEKRSRTI</sequence>
<keyword evidence="1" id="KW-1133">Transmembrane helix</keyword>
<dbReference type="EMBL" id="UOEQ01000252">
    <property type="protein sequence ID" value="VAW20082.1"/>
    <property type="molecule type" value="Genomic_DNA"/>
</dbReference>
<keyword evidence="1" id="KW-0472">Membrane</keyword>
<evidence type="ECO:0000313" key="2">
    <source>
        <dbReference type="EMBL" id="VAW20082.1"/>
    </source>
</evidence>